<organism evidence="3 4">
    <name type="scientific">Rubellicoccus peritrichatus</name>
    <dbReference type="NCBI Taxonomy" id="3080537"/>
    <lineage>
        <taxon>Bacteria</taxon>
        <taxon>Pseudomonadati</taxon>
        <taxon>Verrucomicrobiota</taxon>
        <taxon>Opitutia</taxon>
        <taxon>Puniceicoccales</taxon>
        <taxon>Cerasicoccaceae</taxon>
        <taxon>Rubellicoccus</taxon>
    </lineage>
</organism>
<dbReference type="Proteomes" id="UP001304300">
    <property type="component" value="Chromosome"/>
</dbReference>
<comment type="similarity">
    <text evidence="2">Belongs to the bacterial solute-binding protein 1 family.</text>
</comment>
<keyword evidence="4" id="KW-1185">Reference proteome</keyword>
<protein>
    <submittedName>
        <fullName evidence="3">ABC transporter substrate-binding protein</fullName>
    </submittedName>
</protein>
<dbReference type="SUPFAM" id="SSF53850">
    <property type="entry name" value="Periplasmic binding protein-like II"/>
    <property type="match status" value="1"/>
</dbReference>
<sequence>MCLFLLLNGCGPEVREDGRVEIDYWEKWTGFERQAMADLVDKFNASQDEIFVKFLSVSNIDRKLMLATAGGNPPDLAGIWSVNVPTYAENGALTPLDRFAEEYGITRDYYLPVLWDEITLHNRLWALPTTPGANALHWNKKLFREAGLDPDTPPRSIAELEEFNDKITRLDDSGNIEILGHLPKEPGWWIANWCYWFDGELWNKDDQITAQHPGNLAALEWVATYPERFGPDKLMAFQEMSGNFASPQNPFFRGRVAMVIQGPWLYNFINSFAPEDFEWGVAPFPTADPDDIGVSIVECDVVVIPKGAAHPDEAFKFIAWLQQQENIEQLNLGQQKFSPLAEVSDEFYEKHPNPNIMVYRKLAEHPNSVGRPRMPTYNDYNEDLVNAYDEVLRMNTTPKEALEDVQARQQKLFDRMYRRWQKVKDARMEEWDAQ</sequence>
<name>A0AAQ3LC08_9BACT</name>
<gene>
    <name evidence="3" type="ORF">RZN69_01695</name>
</gene>
<dbReference type="InterPro" id="IPR050490">
    <property type="entry name" value="Bact_solute-bd_prot1"/>
</dbReference>
<dbReference type="PANTHER" id="PTHR43649:SF12">
    <property type="entry name" value="DIACETYLCHITOBIOSE BINDING PROTEIN DASA"/>
    <property type="match status" value="1"/>
</dbReference>
<dbReference type="CDD" id="cd14748">
    <property type="entry name" value="PBP2_UgpB"/>
    <property type="match status" value="1"/>
</dbReference>
<evidence type="ECO:0000313" key="4">
    <source>
        <dbReference type="Proteomes" id="UP001304300"/>
    </source>
</evidence>
<dbReference type="RefSeq" id="WP_317834268.1">
    <property type="nucleotide sequence ID" value="NZ_CP136920.1"/>
</dbReference>
<dbReference type="AlphaFoldDB" id="A0AAQ3LC08"/>
<dbReference type="EMBL" id="CP136920">
    <property type="protein sequence ID" value="WOO41784.1"/>
    <property type="molecule type" value="Genomic_DNA"/>
</dbReference>
<evidence type="ECO:0000256" key="2">
    <source>
        <dbReference type="ARBA" id="ARBA00008520"/>
    </source>
</evidence>
<dbReference type="InterPro" id="IPR006059">
    <property type="entry name" value="SBP"/>
</dbReference>
<dbReference type="KEGG" id="puo:RZN69_01695"/>
<reference evidence="3 4" key="1">
    <citation type="submission" date="2023-10" db="EMBL/GenBank/DDBJ databases">
        <title>Rubellicoccus peritrichatus gen. nov., sp. nov., isolated from an algae of coral reef tank.</title>
        <authorList>
            <person name="Luo J."/>
        </authorList>
    </citation>
    <scope>NUCLEOTIDE SEQUENCE [LARGE SCALE GENOMIC DNA]</scope>
    <source>
        <strain evidence="3 4">CR14</strain>
    </source>
</reference>
<evidence type="ECO:0000313" key="3">
    <source>
        <dbReference type="EMBL" id="WOO41784.1"/>
    </source>
</evidence>
<dbReference type="GO" id="GO:0042597">
    <property type="term" value="C:periplasmic space"/>
    <property type="evidence" value="ECO:0007669"/>
    <property type="project" value="UniProtKB-SubCell"/>
</dbReference>
<proteinExistence type="inferred from homology"/>
<dbReference type="PANTHER" id="PTHR43649">
    <property type="entry name" value="ARABINOSE-BINDING PROTEIN-RELATED"/>
    <property type="match status" value="1"/>
</dbReference>
<dbReference type="Gene3D" id="3.40.190.10">
    <property type="entry name" value="Periplasmic binding protein-like II"/>
    <property type="match status" value="2"/>
</dbReference>
<accession>A0AAQ3LC08</accession>
<dbReference type="Pfam" id="PF01547">
    <property type="entry name" value="SBP_bac_1"/>
    <property type="match status" value="1"/>
</dbReference>
<evidence type="ECO:0000256" key="1">
    <source>
        <dbReference type="ARBA" id="ARBA00004418"/>
    </source>
</evidence>
<comment type="subcellular location">
    <subcellularLocation>
        <location evidence="1">Periplasm</location>
    </subcellularLocation>
</comment>